<protein>
    <submittedName>
        <fullName evidence="2">Uncharacterized protein</fullName>
    </submittedName>
</protein>
<keyword evidence="1" id="KW-0812">Transmembrane</keyword>
<dbReference type="EMBL" id="GBXM01034483">
    <property type="protein sequence ID" value="JAH74094.1"/>
    <property type="molecule type" value="Transcribed_RNA"/>
</dbReference>
<evidence type="ECO:0000313" key="2">
    <source>
        <dbReference type="EMBL" id="JAH74094.1"/>
    </source>
</evidence>
<sequence>MQRLLTLNIKYSNLKRNFSHVVGILCFGAVVYTQTLVEELDD</sequence>
<feature type="transmembrane region" description="Helical" evidence="1">
    <location>
        <begin position="21"/>
        <end position="37"/>
    </location>
</feature>
<proteinExistence type="predicted"/>
<reference evidence="2" key="1">
    <citation type="submission" date="2014-11" db="EMBL/GenBank/DDBJ databases">
        <authorList>
            <person name="Amaro Gonzalez C."/>
        </authorList>
    </citation>
    <scope>NUCLEOTIDE SEQUENCE</scope>
</reference>
<reference evidence="2" key="2">
    <citation type="journal article" date="2015" name="Fish Shellfish Immunol.">
        <title>Early steps in the European eel (Anguilla anguilla)-Vibrio vulnificus interaction in the gills: Role of the RtxA13 toxin.</title>
        <authorList>
            <person name="Callol A."/>
            <person name="Pajuelo D."/>
            <person name="Ebbesson L."/>
            <person name="Teles M."/>
            <person name="MacKenzie S."/>
            <person name="Amaro C."/>
        </authorList>
    </citation>
    <scope>NUCLEOTIDE SEQUENCE</scope>
</reference>
<keyword evidence="1" id="KW-1133">Transmembrane helix</keyword>
<organism evidence="2">
    <name type="scientific">Anguilla anguilla</name>
    <name type="common">European freshwater eel</name>
    <name type="synonym">Muraena anguilla</name>
    <dbReference type="NCBI Taxonomy" id="7936"/>
    <lineage>
        <taxon>Eukaryota</taxon>
        <taxon>Metazoa</taxon>
        <taxon>Chordata</taxon>
        <taxon>Craniata</taxon>
        <taxon>Vertebrata</taxon>
        <taxon>Euteleostomi</taxon>
        <taxon>Actinopterygii</taxon>
        <taxon>Neopterygii</taxon>
        <taxon>Teleostei</taxon>
        <taxon>Anguilliformes</taxon>
        <taxon>Anguillidae</taxon>
        <taxon>Anguilla</taxon>
    </lineage>
</organism>
<accession>A0A0E9V7K3</accession>
<evidence type="ECO:0000256" key="1">
    <source>
        <dbReference type="SAM" id="Phobius"/>
    </source>
</evidence>
<name>A0A0E9V7K3_ANGAN</name>
<dbReference type="AlphaFoldDB" id="A0A0E9V7K3"/>
<keyword evidence="1" id="KW-0472">Membrane</keyword>